<dbReference type="EMBL" id="FLQX01000094">
    <property type="protein sequence ID" value="SBT04946.1"/>
    <property type="molecule type" value="Genomic_DNA"/>
</dbReference>
<feature type="site" description="Important for substrate specificity" evidence="4">
    <location>
        <position position="89"/>
    </location>
</feature>
<keyword evidence="6" id="KW-1185">Reference proteome</keyword>
<dbReference type="NCBIfam" id="TIGR00172">
    <property type="entry name" value="maf"/>
    <property type="match status" value="1"/>
</dbReference>
<organism evidence="5 6">
    <name type="scientific">Candidatus Accumulibacter aalborgensis</name>
    <dbReference type="NCBI Taxonomy" id="1860102"/>
    <lineage>
        <taxon>Bacteria</taxon>
        <taxon>Pseudomonadati</taxon>
        <taxon>Pseudomonadota</taxon>
        <taxon>Betaproteobacteria</taxon>
        <taxon>Candidatus Accumulibacter</taxon>
    </lineage>
</organism>
<comment type="subcellular location">
    <subcellularLocation>
        <location evidence="4">Cytoplasm</location>
    </subcellularLocation>
</comment>
<comment type="function">
    <text evidence="4">Nucleoside triphosphate pyrophosphatase that hydrolyzes dTTP and UTP. May have a dual role in cell division arrest and in preventing the incorporation of modified nucleotides into cellular nucleic acids.</text>
</comment>
<evidence type="ECO:0000256" key="1">
    <source>
        <dbReference type="ARBA" id="ARBA00001968"/>
    </source>
</evidence>
<dbReference type="InterPro" id="IPR003697">
    <property type="entry name" value="Maf-like"/>
</dbReference>
<comment type="similarity">
    <text evidence="4">Belongs to the Maf family. YhdE subfamily.</text>
</comment>
<name>A0A1A8XJT4_9PROT</name>
<protein>
    <recommendedName>
        <fullName evidence="4">dTTP/UTP pyrophosphatase</fullName>
        <shortName evidence="4">dTTPase/UTPase</shortName>
        <ecNumber evidence="4">3.6.1.9</ecNumber>
    </recommendedName>
    <alternativeName>
        <fullName evidence="4">Nucleoside triphosphate pyrophosphatase</fullName>
    </alternativeName>
    <alternativeName>
        <fullName evidence="4">Nucleotide pyrophosphatase</fullName>
        <shortName evidence="4">Nucleotide PPase</shortName>
    </alternativeName>
</protein>
<dbReference type="GO" id="GO:0036221">
    <property type="term" value="F:UTP diphosphatase activity"/>
    <property type="evidence" value="ECO:0007669"/>
    <property type="project" value="RHEA"/>
</dbReference>
<dbReference type="Gene3D" id="3.90.950.10">
    <property type="match status" value="1"/>
</dbReference>
<comment type="catalytic activity">
    <reaction evidence="4">
        <text>dTTP + H2O = dTMP + diphosphate + H(+)</text>
        <dbReference type="Rhea" id="RHEA:28534"/>
        <dbReference type="ChEBI" id="CHEBI:15377"/>
        <dbReference type="ChEBI" id="CHEBI:15378"/>
        <dbReference type="ChEBI" id="CHEBI:33019"/>
        <dbReference type="ChEBI" id="CHEBI:37568"/>
        <dbReference type="ChEBI" id="CHEBI:63528"/>
        <dbReference type="EC" id="3.6.1.9"/>
    </reaction>
</comment>
<dbReference type="AlphaFoldDB" id="A0A1A8XJT4"/>
<proteinExistence type="inferred from homology"/>
<dbReference type="PIRSF" id="PIRSF006305">
    <property type="entry name" value="Maf"/>
    <property type="match status" value="1"/>
</dbReference>
<evidence type="ECO:0000256" key="3">
    <source>
        <dbReference type="ARBA" id="ARBA00023080"/>
    </source>
</evidence>
<gene>
    <name evidence="5" type="ORF">ACCAA_20056</name>
</gene>
<dbReference type="InterPro" id="IPR029001">
    <property type="entry name" value="ITPase-like_fam"/>
</dbReference>
<dbReference type="HAMAP" id="MF_00528">
    <property type="entry name" value="Maf"/>
    <property type="match status" value="1"/>
</dbReference>
<dbReference type="STRING" id="1860102.ACCAA_20056"/>
<keyword evidence="2 4" id="KW-0378">Hydrolase</keyword>
<feature type="active site" description="Proton acceptor" evidence="4">
    <location>
        <position position="88"/>
    </location>
</feature>
<dbReference type="PANTHER" id="PTHR43213">
    <property type="entry name" value="BIFUNCTIONAL DTTP/UTP PYROPHOSPHATASE/METHYLTRANSFERASE PROTEIN-RELATED"/>
    <property type="match status" value="1"/>
</dbReference>
<dbReference type="Proteomes" id="UP000199169">
    <property type="component" value="Unassembled WGS sequence"/>
</dbReference>
<dbReference type="Pfam" id="PF02545">
    <property type="entry name" value="Maf"/>
    <property type="match status" value="1"/>
</dbReference>
<feature type="site" description="Important for substrate specificity" evidence="4">
    <location>
        <position position="171"/>
    </location>
</feature>
<dbReference type="SUPFAM" id="SSF52972">
    <property type="entry name" value="ITPase-like"/>
    <property type="match status" value="1"/>
</dbReference>
<feature type="site" description="Important for substrate specificity" evidence="4">
    <location>
        <position position="18"/>
    </location>
</feature>
<dbReference type="RefSeq" id="WP_186406260.1">
    <property type="nucleotide sequence ID" value="NZ_FLQX01000094.1"/>
</dbReference>
<evidence type="ECO:0000313" key="5">
    <source>
        <dbReference type="EMBL" id="SBT04946.1"/>
    </source>
</evidence>
<dbReference type="EC" id="3.6.1.9" evidence="4"/>
<comment type="cofactor">
    <cofactor evidence="1 4">
        <name>a divalent metal cation</name>
        <dbReference type="ChEBI" id="CHEBI:60240"/>
    </cofactor>
</comment>
<evidence type="ECO:0000256" key="2">
    <source>
        <dbReference type="ARBA" id="ARBA00022801"/>
    </source>
</evidence>
<comment type="catalytic activity">
    <reaction evidence="4">
        <text>UTP + H2O = UMP + diphosphate + H(+)</text>
        <dbReference type="Rhea" id="RHEA:29395"/>
        <dbReference type="ChEBI" id="CHEBI:15377"/>
        <dbReference type="ChEBI" id="CHEBI:15378"/>
        <dbReference type="ChEBI" id="CHEBI:33019"/>
        <dbReference type="ChEBI" id="CHEBI:46398"/>
        <dbReference type="ChEBI" id="CHEBI:57865"/>
        <dbReference type="EC" id="3.6.1.9"/>
    </reaction>
</comment>
<dbReference type="PANTHER" id="PTHR43213:SF5">
    <property type="entry name" value="BIFUNCTIONAL DTTP_UTP PYROPHOSPHATASE_METHYLTRANSFERASE PROTEIN-RELATED"/>
    <property type="match status" value="1"/>
</dbReference>
<dbReference type="CDD" id="cd00555">
    <property type="entry name" value="Maf"/>
    <property type="match status" value="1"/>
</dbReference>
<evidence type="ECO:0000256" key="4">
    <source>
        <dbReference type="HAMAP-Rule" id="MF_00528"/>
    </source>
</evidence>
<evidence type="ECO:0000313" key="6">
    <source>
        <dbReference type="Proteomes" id="UP000199169"/>
    </source>
</evidence>
<accession>A0A1A8XJT4</accession>
<dbReference type="GO" id="GO:0005737">
    <property type="term" value="C:cytoplasm"/>
    <property type="evidence" value="ECO:0007669"/>
    <property type="project" value="UniProtKB-SubCell"/>
</dbReference>
<keyword evidence="4" id="KW-0963">Cytoplasm</keyword>
<dbReference type="GO" id="GO:0036218">
    <property type="term" value="F:dTTP diphosphatase activity"/>
    <property type="evidence" value="ECO:0007669"/>
    <property type="project" value="RHEA"/>
</dbReference>
<keyword evidence="3 4" id="KW-0546">Nucleotide metabolism</keyword>
<dbReference type="GO" id="GO:0009117">
    <property type="term" value="P:nucleotide metabolic process"/>
    <property type="evidence" value="ECO:0007669"/>
    <property type="project" value="UniProtKB-KW"/>
</dbReference>
<reference evidence="5 6" key="1">
    <citation type="submission" date="2016-06" db="EMBL/GenBank/DDBJ databases">
        <authorList>
            <person name="Kjaerup R.B."/>
            <person name="Dalgaard T.S."/>
            <person name="Juul-Madsen H.R."/>
        </authorList>
    </citation>
    <scope>NUCLEOTIDE SEQUENCE [LARGE SCALE GENOMIC DNA]</scope>
    <source>
        <strain evidence="5">3</strain>
    </source>
</reference>
<comment type="caution">
    <text evidence="4">Lacks conserved residue(s) required for the propagation of feature annotation.</text>
</comment>
<sequence length="207" mass="22696">MSVAPQPPRLYLASRSPRRRELLTQMGIGFDTIAFRDSPRDDPGLDETPLAGEDPVGYVERVARHKAEHGCRIVAWRRLPAQPVLAADTTLDLAGELIGKPLDAVDAESILRRLSGRTHRVLTAVAVGFAGRVEMALSISEVRFRALDEDEIRRYVASGEPMDKAGAYGIQGRAAMFVEHLAGSYTGVMGLPLCETAQLLKRYGYHV</sequence>